<reference evidence="5 6" key="1">
    <citation type="submission" date="2016-11" db="EMBL/GenBank/DDBJ databases">
        <title>The macronuclear genome of Stentor coeruleus: a giant cell with tiny introns.</title>
        <authorList>
            <person name="Slabodnick M."/>
            <person name="Ruby J.G."/>
            <person name="Reiff S.B."/>
            <person name="Swart E.C."/>
            <person name="Gosai S."/>
            <person name="Prabakaran S."/>
            <person name="Witkowska E."/>
            <person name="Larue G.E."/>
            <person name="Fisher S."/>
            <person name="Freeman R.M."/>
            <person name="Gunawardena J."/>
            <person name="Chu W."/>
            <person name="Stover N.A."/>
            <person name="Gregory B.D."/>
            <person name="Nowacki M."/>
            <person name="Derisi J."/>
            <person name="Roy S.W."/>
            <person name="Marshall W.F."/>
            <person name="Sood P."/>
        </authorList>
    </citation>
    <scope>NUCLEOTIDE SEQUENCE [LARGE SCALE GENOMIC DNA]</scope>
    <source>
        <strain evidence="5">WM001</strain>
    </source>
</reference>
<dbReference type="SUPFAM" id="SSF52540">
    <property type="entry name" value="P-loop containing nucleoside triphosphate hydrolases"/>
    <property type="match status" value="1"/>
</dbReference>
<feature type="binding site" evidence="4">
    <location>
        <position position="48"/>
    </location>
    <ligand>
        <name>Mg(2+)</name>
        <dbReference type="ChEBI" id="CHEBI:18420"/>
    </ligand>
</feature>
<evidence type="ECO:0000256" key="1">
    <source>
        <dbReference type="ARBA" id="ARBA00022741"/>
    </source>
</evidence>
<dbReference type="AlphaFoldDB" id="A0A1R2BDM5"/>
<evidence type="ECO:0000256" key="2">
    <source>
        <dbReference type="ARBA" id="ARBA00023134"/>
    </source>
</evidence>
<dbReference type="InterPro" id="IPR027417">
    <property type="entry name" value="P-loop_NTPase"/>
</dbReference>
<dbReference type="Pfam" id="PF00025">
    <property type="entry name" value="Arf"/>
    <property type="match status" value="1"/>
</dbReference>
<proteinExistence type="predicted"/>
<sequence>MGGVTTKIFGCYENDNPKRVLLIGEDDAGKTSLLFKLNSIEYKAEIPTIGLNLETIPYKNLKIVCHDFSVRDEYYRHWIIGKETCGIIFMIDLTSYGRFDETIDLLKEYLERPELAGLPVLVMCNKIDIEAHISIERVKEAVRPMMENRKWKVIGTAVIKNKGIKESINWIRNALADN</sequence>
<feature type="binding site" evidence="3">
    <location>
        <begin position="125"/>
        <end position="128"/>
    </location>
    <ligand>
        <name>GTP</name>
        <dbReference type="ChEBI" id="CHEBI:37565"/>
    </ligand>
</feature>
<feature type="binding site" evidence="4">
    <location>
        <position position="31"/>
    </location>
    <ligand>
        <name>Mg(2+)</name>
        <dbReference type="ChEBI" id="CHEBI:18420"/>
    </ligand>
</feature>
<organism evidence="5 6">
    <name type="scientific">Stentor coeruleus</name>
    <dbReference type="NCBI Taxonomy" id="5963"/>
    <lineage>
        <taxon>Eukaryota</taxon>
        <taxon>Sar</taxon>
        <taxon>Alveolata</taxon>
        <taxon>Ciliophora</taxon>
        <taxon>Postciliodesmatophora</taxon>
        <taxon>Heterotrichea</taxon>
        <taxon>Heterotrichida</taxon>
        <taxon>Stentoridae</taxon>
        <taxon>Stentor</taxon>
    </lineage>
</organism>
<dbReference type="SMART" id="SM00178">
    <property type="entry name" value="SAR"/>
    <property type="match status" value="1"/>
</dbReference>
<name>A0A1R2BDM5_9CILI</name>
<dbReference type="SMART" id="SM00177">
    <property type="entry name" value="ARF"/>
    <property type="match status" value="1"/>
</dbReference>
<comment type="caution">
    <text evidence="5">The sequence shown here is derived from an EMBL/GenBank/DDBJ whole genome shotgun (WGS) entry which is preliminary data.</text>
</comment>
<dbReference type="InterPro" id="IPR024156">
    <property type="entry name" value="Small_GTPase_ARF"/>
</dbReference>
<dbReference type="PROSITE" id="PS51417">
    <property type="entry name" value="ARF"/>
    <property type="match status" value="1"/>
</dbReference>
<dbReference type="OrthoDB" id="25896at2759"/>
<dbReference type="GO" id="GO:0046872">
    <property type="term" value="F:metal ion binding"/>
    <property type="evidence" value="ECO:0007669"/>
    <property type="project" value="UniProtKB-KW"/>
</dbReference>
<gene>
    <name evidence="5" type="ORF">SteCoe_26143</name>
</gene>
<evidence type="ECO:0000313" key="5">
    <source>
        <dbReference type="EMBL" id="OMJ74840.1"/>
    </source>
</evidence>
<dbReference type="InterPro" id="IPR006689">
    <property type="entry name" value="Small_GTPase_ARF/SAR"/>
</dbReference>
<feature type="binding site" evidence="3">
    <location>
        <begin position="24"/>
        <end position="31"/>
    </location>
    <ligand>
        <name>GTP</name>
        <dbReference type="ChEBI" id="CHEBI:37565"/>
    </ligand>
</feature>
<keyword evidence="2 3" id="KW-0342">GTP-binding</keyword>
<keyword evidence="6" id="KW-1185">Reference proteome</keyword>
<dbReference type="Gene3D" id="3.40.50.300">
    <property type="entry name" value="P-loop containing nucleotide triphosphate hydrolases"/>
    <property type="match status" value="1"/>
</dbReference>
<dbReference type="GO" id="GO:0003924">
    <property type="term" value="F:GTPase activity"/>
    <property type="evidence" value="ECO:0007669"/>
    <property type="project" value="InterPro"/>
</dbReference>
<evidence type="ECO:0000256" key="3">
    <source>
        <dbReference type="PIRSR" id="PIRSR606689-1"/>
    </source>
</evidence>
<evidence type="ECO:0000256" key="4">
    <source>
        <dbReference type="PIRSR" id="PIRSR606689-2"/>
    </source>
</evidence>
<dbReference type="EMBL" id="MPUH01000725">
    <property type="protein sequence ID" value="OMJ74840.1"/>
    <property type="molecule type" value="Genomic_DNA"/>
</dbReference>
<protein>
    <submittedName>
        <fullName evidence="5">Uncharacterized protein</fullName>
    </submittedName>
</protein>
<dbReference type="Proteomes" id="UP000187209">
    <property type="component" value="Unassembled WGS sequence"/>
</dbReference>
<dbReference type="PANTHER" id="PTHR11711">
    <property type="entry name" value="ADP RIBOSYLATION FACTOR-RELATED"/>
    <property type="match status" value="1"/>
</dbReference>
<evidence type="ECO:0000313" key="6">
    <source>
        <dbReference type="Proteomes" id="UP000187209"/>
    </source>
</evidence>
<keyword evidence="4" id="KW-0460">Magnesium</keyword>
<dbReference type="PRINTS" id="PR00328">
    <property type="entry name" value="SAR1GTPBP"/>
</dbReference>
<dbReference type="GO" id="GO:0005525">
    <property type="term" value="F:GTP binding"/>
    <property type="evidence" value="ECO:0007669"/>
    <property type="project" value="UniProtKB-KW"/>
</dbReference>
<keyword evidence="1 3" id="KW-0547">Nucleotide-binding</keyword>
<accession>A0A1R2BDM5</accession>
<keyword evidence="4" id="KW-0479">Metal-binding</keyword>